<gene>
    <name evidence="2" type="ORF">CDAUBV1_LOCUS12820</name>
</gene>
<dbReference type="EMBL" id="CAXLJL010000489">
    <property type="protein sequence ID" value="CAL5138210.1"/>
    <property type="molecule type" value="Genomic_DNA"/>
</dbReference>
<evidence type="ECO:0000313" key="2">
    <source>
        <dbReference type="EMBL" id="CAL5138210.1"/>
    </source>
</evidence>
<evidence type="ECO:0000313" key="3">
    <source>
        <dbReference type="Proteomes" id="UP001497525"/>
    </source>
</evidence>
<proteinExistence type="predicted"/>
<dbReference type="AlphaFoldDB" id="A0AAV2TPH4"/>
<dbReference type="InterPro" id="IPR036928">
    <property type="entry name" value="AS_sf"/>
</dbReference>
<dbReference type="PANTHER" id="PTHR45847:SF6">
    <property type="entry name" value="FATTY ACID AMIDE HYDROLASE"/>
    <property type="match status" value="1"/>
</dbReference>
<accession>A0AAV2TPH4</accession>
<dbReference type="GO" id="GO:0017064">
    <property type="term" value="F:fatty acid amide hydrolase activity"/>
    <property type="evidence" value="ECO:0007669"/>
    <property type="project" value="TreeGrafter"/>
</dbReference>
<dbReference type="Gene3D" id="3.90.1300.10">
    <property type="entry name" value="Amidase signature (AS) domain"/>
    <property type="match status" value="1"/>
</dbReference>
<dbReference type="GO" id="GO:0004040">
    <property type="term" value="F:amidase activity"/>
    <property type="evidence" value="ECO:0007669"/>
    <property type="project" value="TreeGrafter"/>
</dbReference>
<evidence type="ECO:0000259" key="1">
    <source>
        <dbReference type="Pfam" id="PF01425"/>
    </source>
</evidence>
<feature type="domain" description="Amidase" evidence="1">
    <location>
        <begin position="103"/>
        <end position="589"/>
    </location>
</feature>
<dbReference type="InterPro" id="IPR023631">
    <property type="entry name" value="Amidase_dom"/>
</dbReference>
<comment type="caution">
    <text evidence="2">The sequence shown here is derived from an EMBL/GenBank/DDBJ whole genome shotgun (WGS) entry which is preliminary data.</text>
</comment>
<dbReference type="PANTHER" id="PTHR45847">
    <property type="entry name" value="FATTY ACID AMIDE HYDROLASE"/>
    <property type="match status" value="1"/>
</dbReference>
<dbReference type="GO" id="GO:0009062">
    <property type="term" value="P:fatty acid catabolic process"/>
    <property type="evidence" value="ECO:0007669"/>
    <property type="project" value="TreeGrafter"/>
</dbReference>
<dbReference type="InterPro" id="IPR052096">
    <property type="entry name" value="Endocannabinoid_amidase"/>
</dbReference>
<dbReference type="Pfam" id="PF01425">
    <property type="entry name" value="Amidase"/>
    <property type="match status" value="1"/>
</dbReference>
<dbReference type="SUPFAM" id="SSF75304">
    <property type="entry name" value="Amidase signature (AS) enzymes"/>
    <property type="match status" value="1"/>
</dbReference>
<dbReference type="Proteomes" id="UP001497525">
    <property type="component" value="Unassembled WGS sequence"/>
</dbReference>
<dbReference type="PIRSF" id="PIRSF001221">
    <property type="entry name" value="Amidase_fungi"/>
    <property type="match status" value="1"/>
</dbReference>
<reference evidence="2" key="1">
    <citation type="submission" date="2024-06" db="EMBL/GenBank/DDBJ databases">
        <authorList>
            <person name="Liu X."/>
            <person name="Lenzi L."/>
            <person name="Haldenby T S."/>
            <person name="Uol C."/>
        </authorList>
    </citation>
    <scope>NUCLEOTIDE SEQUENCE</scope>
</reference>
<protein>
    <recommendedName>
        <fullName evidence="1">Amidase domain-containing protein</fullName>
    </recommendedName>
</protein>
<name>A0AAV2TPH4_CALDB</name>
<organism evidence="2 3">
    <name type="scientific">Calicophoron daubneyi</name>
    <name type="common">Rumen fluke</name>
    <name type="synonym">Paramphistomum daubneyi</name>
    <dbReference type="NCBI Taxonomy" id="300641"/>
    <lineage>
        <taxon>Eukaryota</taxon>
        <taxon>Metazoa</taxon>
        <taxon>Spiralia</taxon>
        <taxon>Lophotrochozoa</taxon>
        <taxon>Platyhelminthes</taxon>
        <taxon>Trematoda</taxon>
        <taxon>Digenea</taxon>
        <taxon>Plagiorchiida</taxon>
        <taxon>Pronocephalata</taxon>
        <taxon>Paramphistomoidea</taxon>
        <taxon>Paramphistomidae</taxon>
        <taxon>Calicophoron</taxon>
    </lineage>
</organism>
<sequence>MTDIVVAHWMRLSSWIGRHVNKKLAVSCGLTVLIIRLLREIYLRRKLNQRFREKQAELRKRIELIRGHLENEDKTDEIISLTNLSLSELRQKIEDRTVSPSKLLRAFQTKALQLYDNGNSGICEFISEAKEWASSLDDASHMPPVRSPLYGIPVSLKETICVKGYDSTMGLIKRCEKPNVEDCVLVKVLKKAGAIPFLLTSTSQATWTLHGSNALYGDTVNPYKKTRITGGSSSGEAVLLAQRGSPIGFGTDIAGGIRVPAAFCGLASLKPTSTRLSGLGLARIDEHSVLGIRWCPGPIANRVDDLADAMRTVLSPTLFSLDAEIPPMPFNELLYADDKSKELCIGVFFHFGEKSVAQPVSIIEGAVKQAAITLKKAGHRVVKFSPPSPSRASSLLFRLLFADGGRELRQWLAHEPLSCQLRLLNYTLGLPYWMKASGDAVLSLVGARPAAIAHTLGGARNVQTVMDLFVVLKKYRAQFKKAWDEAGPLDALICPASAFPAPTCTSRYLYVCPSLIYTAIYNLVDYPAGTVPISFVDEIDVIESSKMAVRQYLDGEWYKARVNLMQQDSEGLPVAVQVVGRPFCEETVLRVMRIIEAAQEKVEC</sequence>